<reference evidence="1 2" key="1">
    <citation type="submission" date="2019-06" db="EMBL/GenBank/DDBJ databases">
        <title>Whole genome shotgun sequence of Zoogloea ramigera NBRC 15342.</title>
        <authorList>
            <person name="Hosoyama A."/>
            <person name="Uohara A."/>
            <person name="Ohji S."/>
            <person name="Ichikawa N."/>
        </authorList>
    </citation>
    <scope>NUCLEOTIDE SEQUENCE [LARGE SCALE GENOMIC DNA]</scope>
    <source>
        <strain evidence="1 2">NBRC 15342</strain>
    </source>
</reference>
<name>A0A4Y4CXR9_ZOORA</name>
<dbReference type="AlphaFoldDB" id="A0A4Y4CXR9"/>
<keyword evidence="2" id="KW-1185">Reference proteome</keyword>
<dbReference type="EMBL" id="BJNV01000035">
    <property type="protein sequence ID" value="GEC96093.1"/>
    <property type="molecule type" value="Genomic_DNA"/>
</dbReference>
<evidence type="ECO:0000313" key="2">
    <source>
        <dbReference type="Proteomes" id="UP000318422"/>
    </source>
</evidence>
<comment type="caution">
    <text evidence="1">The sequence shown here is derived from an EMBL/GenBank/DDBJ whole genome shotgun (WGS) entry which is preliminary data.</text>
</comment>
<dbReference type="Proteomes" id="UP000318422">
    <property type="component" value="Unassembled WGS sequence"/>
</dbReference>
<gene>
    <name evidence="1" type="ORF">ZRA01_21660</name>
</gene>
<evidence type="ECO:0000313" key="1">
    <source>
        <dbReference type="EMBL" id="GEC96093.1"/>
    </source>
</evidence>
<dbReference type="OrthoDB" id="238337at2"/>
<protein>
    <recommendedName>
        <fullName evidence="3">CHAT domain-containing protein</fullName>
    </recommendedName>
</protein>
<evidence type="ECO:0008006" key="3">
    <source>
        <dbReference type="Google" id="ProtNLM"/>
    </source>
</evidence>
<proteinExistence type="predicted"/>
<sequence>MGTRETQFLRRLERDDLRLRIQLKEAWAEFTALKQALRQALDHGDTAQARALVAQIRALIASRPQPSRSKLTLTRPSLVLKRALAAKPGAGFVILAAPGRTKPTLAQQNARFRTPARPVPPLVIHMPSIGGDAGKARFQSTAVTLATPRLPILTHNAPHAETQPRFSKSLGGDHRGFAYIQQADSKAFDEILAQTALPGHRGLAFQLDLADLEHTAPELPAADTSAGPPPTVDFQFRLEGTGARGSAVALGGEADLVFFLGALRADSLAVASGAQLEQAIESGGSLGVMLVPVGYDLRDGTPCRQTAQVVERRLEPEIRFPLKAGRLINPAAGAWAYLDLDGVQLGSFFLELPIVAANAPVVMAAEVRHIDLDSDGQPVGAQLVFRSQGGALNVSYANNASGYGDTCALPTLSPASVEQAVAVFKSSVDSVPSDALWSYLTDPFQQPPTSNQQKSLDGMFLTIARAGWALWATLTADPDLAKFLHDINALPANSRVSVITNSIFIPWEMIYPENPDALAVKPALLWGARYLFHTTLPQDSNIAQDKKAHRNSTPGASLCVNPAIDDDFAGVSPLPAASHHAWAAQARLQNIPCDEADPAAARALLLGNGAAPSRKWIYLFCHGLGGAGNAIDLGGTPPNLIQPASLAGTPPFDGRPIVFLNSCGSGAHSALALTNFYTAFRRDKQALGLVTTSCPVPATTAAAIGQRISSLYLDGSHDLAAALQAVRLELIARNIPIGLFYTLHAPGDVRARA</sequence>
<accession>A0A4Y4CXR9</accession>
<organism evidence="1 2">
    <name type="scientific">Zoogloea ramigera</name>
    <dbReference type="NCBI Taxonomy" id="350"/>
    <lineage>
        <taxon>Bacteria</taxon>
        <taxon>Pseudomonadati</taxon>
        <taxon>Pseudomonadota</taxon>
        <taxon>Betaproteobacteria</taxon>
        <taxon>Rhodocyclales</taxon>
        <taxon>Zoogloeaceae</taxon>
        <taxon>Zoogloea</taxon>
    </lineage>
</organism>
<dbReference type="RefSeq" id="WP_141352076.1">
    <property type="nucleotide sequence ID" value="NZ_BJNV01000035.1"/>
</dbReference>